<dbReference type="AlphaFoldDB" id="A0A2J6RYB5"/>
<reference evidence="2 3" key="1">
    <citation type="submission" date="2016-04" db="EMBL/GenBank/DDBJ databases">
        <title>A degradative enzymes factory behind the ericoid mycorrhizal symbiosis.</title>
        <authorList>
            <consortium name="DOE Joint Genome Institute"/>
            <person name="Martino E."/>
            <person name="Morin E."/>
            <person name="Grelet G."/>
            <person name="Kuo A."/>
            <person name="Kohler A."/>
            <person name="Daghino S."/>
            <person name="Barry K."/>
            <person name="Choi C."/>
            <person name="Cichocki N."/>
            <person name="Clum A."/>
            <person name="Copeland A."/>
            <person name="Hainaut M."/>
            <person name="Haridas S."/>
            <person name="Labutti K."/>
            <person name="Lindquist E."/>
            <person name="Lipzen A."/>
            <person name="Khouja H.-R."/>
            <person name="Murat C."/>
            <person name="Ohm R."/>
            <person name="Olson A."/>
            <person name="Spatafora J."/>
            <person name="Veneault-Fourrey C."/>
            <person name="Henrissat B."/>
            <person name="Grigoriev I."/>
            <person name="Martin F."/>
            <person name="Perotto S."/>
        </authorList>
    </citation>
    <scope>NUCLEOTIDE SEQUENCE [LARGE SCALE GENOMIC DNA]</scope>
    <source>
        <strain evidence="2 3">F</strain>
    </source>
</reference>
<accession>A0A2J6RYB5</accession>
<gene>
    <name evidence="2" type="ORF">L207DRAFT_631596</name>
</gene>
<evidence type="ECO:0000313" key="3">
    <source>
        <dbReference type="Proteomes" id="UP000235786"/>
    </source>
</evidence>
<dbReference type="Proteomes" id="UP000235786">
    <property type="component" value="Unassembled WGS sequence"/>
</dbReference>
<keyword evidence="3" id="KW-1185">Reference proteome</keyword>
<evidence type="ECO:0000256" key="1">
    <source>
        <dbReference type="SAM" id="MobiDB-lite"/>
    </source>
</evidence>
<proteinExistence type="predicted"/>
<protein>
    <submittedName>
        <fullName evidence="2">Uncharacterized protein</fullName>
    </submittedName>
</protein>
<feature type="region of interest" description="Disordered" evidence="1">
    <location>
        <begin position="1"/>
        <end position="23"/>
    </location>
</feature>
<organism evidence="2 3">
    <name type="scientific">Hyaloscypha variabilis (strain UAMH 11265 / GT02V1 / F)</name>
    <name type="common">Meliniomyces variabilis</name>
    <dbReference type="NCBI Taxonomy" id="1149755"/>
    <lineage>
        <taxon>Eukaryota</taxon>
        <taxon>Fungi</taxon>
        <taxon>Dikarya</taxon>
        <taxon>Ascomycota</taxon>
        <taxon>Pezizomycotina</taxon>
        <taxon>Leotiomycetes</taxon>
        <taxon>Helotiales</taxon>
        <taxon>Hyaloscyphaceae</taxon>
        <taxon>Hyaloscypha</taxon>
        <taxon>Hyaloscypha variabilis</taxon>
    </lineage>
</organism>
<sequence length="162" mass="17028">MPPKAAIDATGKPAKAKADKSDDAISAETKLMWAVLCELSKEGKIVAVNWEEVKGPIEASTAHAARLRWDALKKRMSARGLEMPSARAPAESKAKVAKPKAPKAPKAANTTKKPRGKKAKEAAEAAEVIANGEGEDSAGEGEEEAHETQEDSGEEVAEDDSA</sequence>
<evidence type="ECO:0000313" key="2">
    <source>
        <dbReference type="EMBL" id="PMD43507.1"/>
    </source>
</evidence>
<feature type="region of interest" description="Disordered" evidence="1">
    <location>
        <begin position="78"/>
        <end position="162"/>
    </location>
</feature>
<name>A0A2J6RYB5_HYAVF</name>
<dbReference type="EMBL" id="KZ613942">
    <property type="protein sequence ID" value="PMD43507.1"/>
    <property type="molecule type" value="Genomic_DNA"/>
</dbReference>
<feature type="compositionally biased region" description="Acidic residues" evidence="1">
    <location>
        <begin position="133"/>
        <end position="162"/>
    </location>
</feature>
<dbReference type="OrthoDB" id="3560926at2759"/>